<accession>A0A409XX94</accession>
<comment type="caution">
    <text evidence="2">The sequence shown here is derived from an EMBL/GenBank/DDBJ whole genome shotgun (WGS) entry which is preliminary data.</text>
</comment>
<evidence type="ECO:0000256" key="1">
    <source>
        <dbReference type="SAM" id="MobiDB-lite"/>
    </source>
</evidence>
<dbReference type="InParanoid" id="A0A409XX94"/>
<protein>
    <submittedName>
        <fullName evidence="2">Uncharacterized protein</fullName>
    </submittedName>
</protein>
<reference evidence="2 3" key="1">
    <citation type="journal article" date="2018" name="Evol. Lett.">
        <title>Horizontal gene cluster transfer increased hallucinogenic mushroom diversity.</title>
        <authorList>
            <person name="Reynolds H.T."/>
            <person name="Vijayakumar V."/>
            <person name="Gluck-Thaler E."/>
            <person name="Korotkin H.B."/>
            <person name="Matheny P.B."/>
            <person name="Slot J.C."/>
        </authorList>
    </citation>
    <scope>NUCLEOTIDE SEQUENCE [LARGE SCALE GENOMIC DNA]</scope>
    <source>
        <strain evidence="2 3">SRW20</strain>
    </source>
</reference>
<dbReference type="Proteomes" id="UP000284706">
    <property type="component" value="Unassembled WGS sequence"/>
</dbReference>
<proteinExistence type="predicted"/>
<evidence type="ECO:0000313" key="2">
    <source>
        <dbReference type="EMBL" id="PPQ95388.1"/>
    </source>
</evidence>
<gene>
    <name evidence="2" type="ORF">CVT26_008233</name>
</gene>
<name>A0A409XX94_9AGAR</name>
<feature type="region of interest" description="Disordered" evidence="1">
    <location>
        <begin position="87"/>
        <end position="109"/>
    </location>
</feature>
<organism evidence="2 3">
    <name type="scientific">Gymnopilus dilepis</name>
    <dbReference type="NCBI Taxonomy" id="231916"/>
    <lineage>
        <taxon>Eukaryota</taxon>
        <taxon>Fungi</taxon>
        <taxon>Dikarya</taxon>
        <taxon>Basidiomycota</taxon>
        <taxon>Agaricomycotina</taxon>
        <taxon>Agaricomycetes</taxon>
        <taxon>Agaricomycetidae</taxon>
        <taxon>Agaricales</taxon>
        <taxon>Agaricineae</taxon>
        <taxon>Hymenogastraceae</taxon>
        <taxon>Gymnopilus</taxon>
    </lineage>
</organism>
<keyword evidence="3" id="KW-1185">Reference proteome</keyword>
<dbReference type="EMBL" id="NHYE01001428">
    <property type="protein sequence ID" value="PPQ95388.1"/>
    <property type="molecule type" value="Genomic_DNA"/>
</dbReference>
<sequence length="195" mass="21570">MAEFKIAIPRPNVKPQQRGISASLLAGPVLLSLTWTWLHRLDESLAKIWSSHQASALDAFLYRLESLWHSEPSNLLEIGATDRPSPLKGLIPEQSTAGEGSIPNPKPTSLFPAVRTAENPHLSASETQEQIHTSSVIDLSALLKKICPQIEEVRSRVKVASDEDSWVLLHNPWGIEKQQRGRGRAADHAAVKMLR</sequence>
<dbReference type="AlphaFoldDB" id="A0A409XX94"/>
<evidence type="ECO:0000313" key="3">
    <source>
        <dbReference type="Proteomes" id="UP000284706"/>
    </source>
</evidence>